<dbReference type="EMBL" id="JASCZI010092685">
    <property type="protein sequence ID" value="MED6152665.1"/>
    <property type="molecule type" value="Genomic_DNA"/>
</dbReference>
<proteinExistence type="predicted"/>
<sequence>NHHYLGKRNISLVTTAARQGCTKNKQRQRRREDEKDEVVATAKDEEDEVNDAATAAEI</sequence>
<reference evidence="2 3" key="1">
    <citation type="journal article" date="2023" name="Plants (Basel)">
        <title>Bridging the Gap: Combining Genomics and Transcriptomics Approaches to Understand Stylosanthes scabra, an Orphan Legume from the Brazilian Caatinga.</title>
        <authorList>
            <person name="Ferreira-Neto J.R.C."/>
            <person name="da Silva M.D."/>
            <person name="Binneck E."/>
            <person name="de Melo N.F."/>
            <person name="da Silva R.H."/>
            <person name="de Melo A.L.T.M."/>
            <person name="Pandolfi V."/>
            <person name="Bustamante F.O."/>
            <person name="Brasileiro-Vidal A.C."/>
            <person name="Benko-Iseppon A.M."/>
        </authorList>
    </citation>
    <scope>NUCLEOTIDE SEQUENCE [LARGE SCALE GENOMIC DNA]</scope>
    <source>
        <tissue evidence="2">Leaves</tissue>
    </source>
</reference>
<protein>
    <submittedName>
        <fullName evidence="2">Uncharacterized protein</fullName>
    </submittedName>
</protein>
<feature type="non-terminal residue" evidence="2">
    <location>
        <position position="58"/>
    </location>
</feature>
<gene>
    <name evidence="2" type="ORF">PIB30_094208</name>
</gene>
<evidence type="ECO:0000313" key="2">
    <source>
        <dbReference type="EMBL" id="MED6152665.1"/>
    </source>
</evidence>
<evidence type="ECO:0000256" key="1">
    <source>
        <dbReference type="SAM" id="MobiDB-lite"/>
    </source>
</evidence>
<keyword evidence="3" id="KW-1185">Reference proteome</keyword>
<dbReference type="Proteomes" id="UP001341840">
    <property type="component" value="Unassembled WGS sequence"/>
</dbReference>
<feature type="region of interest" description="Disordered" evidence="1">
    <location>
        <begin position="16"/>
        <end position="58"/>
    </location>
</feature>
<accession>A0ABU6TW49</accession>
<name>A0ABU6TW49_9FABA</name>
<feature type="non-terminal residue" evidence="2">
    <location>
        <position position="1"/>
    </location>
</feature>
<comment type="caution">
    <text evidence="2">The sequence shown here is derived from an EMBL/GenBank/DDBJ whole genome shotgun (WGS) entry which is preliminary data.</text>
</comment>
<organism evidence="2 3">
    <name type="scientific">Stylosanthes scabra</name>
    <dbReference type="NCBI Taxonomy" id="79078"/>
    <lineage>
        <taxon>Eukaryota</taxon>
        <taxon>Viridiplantae</taxon>
        <taxon>Streptophyta</taxon>
        <taxon>Embryophyta</taxon>
        <taxon>Tracheophyta</taxon>
        <taxon>Spermatophyta</taxon>
        <taxon>Magnoliopsida</taxon>
        <taxon>eudicotyledons</taxon>
        <taxon>Gunneridae</taxon>
        <taxon>Pentapetalae</taxon>
        <taxon>rosids</taxon>
        <taxon>fabids</taxon>
        <taxon>Fabales</taxon>
        <taxon>Fabaceae</taxon>
        <taxon>Papilionoideae</taxon>
        <taxon>50 kb inversion clade</taxon>
        <taxon>dalbergioids sensu lato</taxon>
        <taxon>Dalbergieae</taxon>
        <taxon>Pterocarpus clade</taxon>
        <taxon>Stylosanthes</taxon>
    </lineage>
</organism>
<evidence type="ECO:0000313" key="3">
    <source>
        <dbReference type="Proteomes" id="UP001341840"/>
    </source>
</evidence>